<evidence type="ECO:0000313" key="8">
    <source>
        <dbReference type="Proteomes" id="UP000658514"/>
    </source>
</evidence>
<proteinExistence type="inferred from homology"/>
<dbReference type="EMBL" id="JACJQH010000041">
    <property type="protein sequence ID" value="MBD2198456.1"/>
    <property type="molecule type" value="Genomic_DNA"/>
</dbReference>
<evidence type="ECO:0000256" key="2">
    <source>
        <dbReference type="ARBA" id="ARBA00009142"/>
    </source>
</evidence>
<dbReference type="InterPro" id="IPR051598">
    <property type="entry name" value="TSUP/Inactive_protease-like"/>
</dbReference>
<feature type="transmembrane region" description="Helical" evidence="6">
    <location>
        <begin position="101"/>
        <end position="118"/>
    </location>
</feature>
<feature type="transmembrane region" description="Helical" evidence="6">
    <location>
        <begin position="44"/>
        <end position="64"/>
    </location>
</feature>
<dbReference type="RefSeq" id="WP_190546236.1">
    <property type="nucleotide sequence ID" value="NZ_CAWPNO010000075.1"/>
</dbReference>
<feature type="transmembrane region" description="Helical" evidence="6">
    <location>
        <begin position="153"/>
        <end position="176"/>
    </location>
</feature>
<feature type="transmembrane region" description="Helical" evidence="6">
    <location>
        <begin position="6"/>
        <end position="37"/>
    </location>
</feature>
<feature type="transmembrane region" description="Helical" evidence="6">
    <location>
        <begin position="210"/>
        <end position="231"/>
    </location>
</feature>
<reference evidence="7 8" key="1">
    <citation type="journal article" date="2020" name="ISME J.">
        <title>Comparative genomics reveals insights into cyanobacterial evolution and habitat adaptation.</title>
        <authorList>
            <person name="Chen M.Y."/>
            <person name="Teng W.K."/>
            <person name="Zhao L."/>
            <person name="Hu C.X."/>
            <person name="Zhou Y.K."/>
            <person name="Han B.P."/>
            <person name="Song L.R."/>
            <person name="Shu W.S."/>
        </authorList>
    </citation>
    <scope>NUCLEOTIDE SEQUENCE [LARGE SCALE GENOMIC DNA]</scope>
    <source>
        <strain evidence="7 8">FACHB-288</strain>
    </source>
</reference>
<evidence type="ECO:0000256" key="4">
    <source>
        <dbReference type="ARBA" id="ARBA00022989"/>
    </source>
</evidence>
<keyword evidence="4 6" id="KW-1133">Transmembrane helix</keyword>
<organism evidence="7 8">
    <name type="scientific">Calothrix parietina FACHB-288</name>
    <dbReference type="NCBI Taxonomy" id="2692896"/>
    <lineage>
        <taxon>Bacteria</taxon>
        <taxon>Bacillati</taxon>
        <taxon>Cyanobacteriota</taxon>
        <taxon>Cyanophyceae</taxon>
        <taxon>Nostocales</taxon>
        <taxon>Calotrichaceae</taxon>
        <taxon>Calothrix</taxon>
    </lineage>
</organism>
<dbReference type="PANTHER" id="PTHR43701">
    <property type="entry name" value="MEMBRANE TRANSPORTER PROTEIN MJ0441-RELATED"/>
    <property type="match status" value="1"/>
</dbReference>
<evidence type="ECO:0000256" key="3">
    <source>
        <dbReference type="ARBA" id="ARBA00022692"/>
    </source>
</evidence>
<feature type="transmembrane region" description="Helical" evidence="6">
    <location>
        <begin position="183"/>
        <end position="204"/>
    </location>
</feature>
<name>A0ABR8AEK0_9CYAN</name>
<protein>
    <recommendedName>
        <fullName evidence="6">Probable membrane transporter protein</fullName>
    </recommendedName>
</protein>
<comment type="caution">
    <text evidence="7">The sequence shown here is derived from an EMBL/GenBank/DDBJ whole genome shotgun (WGS) entry which is preliminary data.</text>
</comment>
<evidence type="ECO:0000256" key="5">
    <source>
        <dbReference type="ARBA" id="ARBA00023136"/>
    </source>
</evidence>
<comment type="similarity">
    <text evidence="2 6">Belongs to the 4-toluene sulfonate uptake permease (TSUP) (TC 2.A.102) family.</text>
</comment>
<comment type="subcellular location">
    <subcellularLocation>
        <location evidence="6">Cell membrane</location>
        <topology evidence="6">Multi-pass membrane protein</topology>
    </subcellularLocation>
    <subcellularLocation>
        <location evidence="1">Membrane</location>
        <topology evidence="1">Multi-pass membrane protein</topology>
    </subcellularLocation>
</comment>
<feature type="transmembrane region" description="Helical" evidence="6">
    <location>
        <begin position="70"/>
        <end position="89"/>
    </location>
</feature>
<gene>
    <name evidence="7" type="ORF">H6G24_23715</name>
</gene>
<evidence type="ECO:0000256" key="6">
    <source>
        <dbReference type="RuleBase" id="RU363041"/>
    </source>
</evidence>
<keyword evidence="5 6" id="KW-0472">Membrane</keyword>
<sequence length="303" mass="32089">MTLWIVGHILAACIGLSLGLIGGGGSVLALPILVYVMGVPPKSAIAMTLVIVGTVSLLGVIPHWRAKNVSLKTAMIFGSATMLGAFIGAKIATLPIITESLQMMLFAIMMLLAAVFMIRRSSQPSTPDPQLAFYPRPVCKYCWLWLMTEGLGVGILTGLVGVGGGFAIVPALVLLGNVPMKKAIGTSLLIIVFNSVTGFLGYLGQVSLNWNLMLSFIVAASLGTIPGAYLAQFVPAQKLQKTFGYFLLAVAALVLVQNRHHPQSSQIPKHSPVKITQKNLGLPIKKITNRYAGRGAGGREQGE</sequence>
<keyword evidence="8" id="KW-1185">Reference proteome</keyword>
<dbReference type="PANTHER" id="PTHR43701:SF2">
    <property type="entry name" value="MEMBRANE TRANSPORTER PROTEIN YJNA-RELATED"/>
    <property type="match status" value="1"/>
</dbReference>
<evidence type="ECO:0000256" key="1">
    <source>
        <dbReference type="ARBA" id="ARBA00004141"/>
    </source>
</evidence>
<keyword evidence="3 6" id="KW-0812">Transmembrane</keyword>
<evidence type="ECO:0000313" key="7">
    <source>
        <dbReference type="EMBL" id="MBD2198456.1"/>
    </source>
</evidence>
<keyword evidence="6" id="KW-1003">Cell membrane</keyword>
<dbReference type="Pfam" id="PF01925">
    <property type="entry name" value="TauE"/>
    <property type="match status" value="1"/>
</dbReference>
<accession>A0ABR8AEK0</accession>
<dbReference type="Proteomes" id="UP000658514">
    <property type="component" value="Unassembled WGS sequence"/>
</dbReference>
<feature type="transmembrane region" description="Helical" evidence="6">
    <location>
        <begin position="243"/>
        <end position="260"/>
    </location>
</feature>
<dbReference type="InterPro" id="IPR002781">
    <property type="entry name" value="TM_pro_TauE-like"/>
</dbReference>